<feature type="domain" description="BTB" evidence="2">
    <location>
        <begin position="36"/>
        <end position="138"/>
    </location>
</feature>
<feature type="compositionally biased region" description="Gly residues" evidence="1">
    <location>
        <begin position="223"/>
        <end position="238"/>
    </location>
</feature>
<dbReference type="Gene3D" id="6.10.140.750">
    <property type="match status" value="1"/>
</dbReference>
<accession>A0A1I8G0F1</accession>
<evidence type="ECO:0000256" key="1">
    <source>
        <dbReference type="SAM" id="MobiDB-lite"/>
    </source>
</evidence>
<dbReference type="GO" id="GO:0031463">
    <property type="term" value="C:Cul3-RING ubiquitin ligase complex"/>
    <property type="evidence" value="ECO:0007669"/>
    <property type="project" value="TreeGrafter"/>
</dbReference>
<name>A0A1I8G0F1_9PLAT</name>
<dbReference type="Pfam" id="PF02214">
    <property type="entry name" value="BTB_2"/>
    <property type="match status" value="1"/>
</dbReference>
<dbReference type="Proteomes" id="UP000095280">
    <property type="component" value="Unplaced"/>
</dbReference>
<evidence type="ECO:0000313" key="3">
    <source>
        <dbReference type="Proteomes" id="UP000095280"/>
    </source>
</evidence>
<evidence type="ECO:0000259" key="2">
    <source>
        <dbReference type="SMART" id="SM00225"/>
    </source>
</evidence>
<dbReference type="SUPFAM" id="SSF54695">
    <property type="entry name" value="POZ domain"/>
    <property type="match status" value="1"/>
</dbReference>
<feature type="region of interest" description="Disordered" evidence="1">
    <location>
        <begin position="214"/>
        <end position="253"/>
    </location>
</feature>
<dbReference type="Gene3D" id="3.30.70.2000">
    <property type="match status" value="1"/>
</dbReference>
<dbReference type="InterPro" id="IPR011333">
    <property type="entry name" value="SKP1/BTB/POZ_sf"/>
</dbReference>
<keyword evidence="3" id="KW-1185">Reference proteome</keyword>
<dbReference type="GO" id="GO:0051260">
    <property type="term" value="P:protein homooligomerization"/>
    <property type="evidence" value="ECO:0007669"/>
    <property type="project" value="InterPro"/>
</dbReference>
<evidence type="ECO:0000313" key="4">
    <source>
        <dbReference type="WBParaSite" id="maker-uti_cns_0000372-snap-gene-0.7-mRNA-1"/>
    </source>
</evidence>
<dbReference type="AlphaFoldDB" id="A0A1I8G0F1"/>
<proteinExistence type="predicted"/>
<dbReference type="CDD" id="cd18362">
    <property type="entry name" value="BTB_POZ_KCTD2-like"/>
    <property type="match status" value="1"/>
</dbReference>
<dbReference type="FunFam" id="3.30.710.10:FF:000005">
    <property type="entry name" value="Potassium channel tetramerization domain-containing 17"/>
    <property type="match status" value="1"/>
</dbReference>
<protein>
    <submittedName>
        <fullName evidence="4">BTB domain-containing protein</fullName>
    </submittedName>
</protein>
<dbReference type="SMART" id="SM00225">
    <property type="entry name" value="BTB"/>
    <property type="match status" value="1"/>
</dbReference>
<reference evidence="4" key="1">
    <citation type="submission" date="2016-11" db="UniProtKB">
        <authorList>
            <consortium name="WormBaseParasite"/>
        </authorList>
    </citation>
    <scope>IDENTIFICATION</scope>
</reference>
<dbReference type="WBParaSite" id="maker-uti_cns_0000372-snap-gene-0.7-mRNA-1">
    <property type="protein sequence ID" value="maker-uti_cns_0000372-snap-gene-0.7-mRNA-1"/>
    <property type="gene ID" value="maker-uti_cns_0000372-snap-gene-0.7"/>
</dbReference>
<dbReference type="Gene3D" id="3.30.710.10">
    <property type="entry name" value="Potassium Channel Kv1.1, Chain A"/>
    <property type="match status" value="1"/>
</dbReference>
<dbReference type="InterPro" id="IPR003131">
    <property type="entry name" value="T1-type_BTB"/>
</dbReference>
<dbReference type="InterPro" id="IPR000210">
    <property type="entry name" value="BTB/POZ_dom"/>
</dbReference>
<dbReference type="GO" id="GO:0097602">
    <property type="term" value="F:cullin family protein binding"/>
    <property type="evidence" value="ECO:0007669"/>
    <property type="project" value="TreeGrafter"/>
</dbReference>
<sequence>MSDNQRPSNNGHGHITASLSTGLTLQNNAQGGAHSRWIKLNVGGKTFVTTRSTLLQYNESFLARLVQEDSVLKSDKDEHGAFLIDRDPKYFGIVLNYLRHGKLIMGANLSLDGVLEEAEFYNITSLISLARKRREEQNRLGNSGCPLCGRSSRPVYRVFQCSEEELAPMVSTISDGWKFEQLISTGSSYNYGSSDDNHGEFLCVVSRDCSLPHSASSDDSAANGGGAGGSGGGGGGSGEGDRGSLLLQRGSRT</sequence>
<dbReference type="PANTHER" id="PTHR14958">
    <property type="entry name" value="POTASSIUM CHANNEL TETRAMERISATION DOMAIN CONTAINING PROTEIN"/>
    <property type="match status" value="1"/>
</dbReference>
<dbReference type="GO" id="GO:0005737">
    <property type="term" value="C:cytoplasm"/>
    <property type="evidence" value="ECO:0007669"/>
    <property type="project" value="TreeGrafter"/>
</dbReference>
<organism evidence="3 4">
    <name type="scientific">Macrostomum lignano</name>
    <dbReference type="NCBI Taxonomy" id="282301"/>
    <lineage>
        <taxon>Eukaryota</taxon>
        <taxon>Metazoa</taxon>
        <taxon>Spiralia</taxon>
        <taxon>Lophotrochozoa</taxon>
        <taxon>Platyhelminthes</taxon>
        <taxon>Rhabditophora</taxon>
        <taxon>Macrostomorpha</taxon>
        <taxon>Macrostomida</taxon>
        <taxon>Macrostomidae</taxon>
        <taxon>Macrostomum</taxon>
    </lineage>
</organism>
<dbReference type="GO" id="GO:0043161">
    <property type="term" value="P:proteasome-mediated ubiquitin-dependent protein catabolic process"/>
    <property type="evidence" value="ECO:0007669"/>
    <property type="project" value="TreeGrafter"/>
</dbReference>
<dbReference type="PANTHER" id="PTHR14958:SF29">
    <property type="entry name" value="INSOMNIAC, ISOFORM B"/>
    <property type="match status" value="1"/>
</dbReference>